<accession>A0A4Q9MKV7</accession>
<reference evidence="1" key="1">
    <citation type="submission" date="2019-01" db="EMBL/GenBank/DDBJ databases">
        <title>Draft genome sequences of three monokaryotic isolates of the white-rot basidiomycete fungus Dichomitus squalens.</title>
        <authorList>
            <consortium name="DOE Joint Genome Institute"/>
            <person name="Lopez S.C."/>
            <person name="Andreopoulos B."/>
            <person name="Pangilinan J."/>
            <person name="Lipzen A."/>
            <person name="Riley R."/>
            <person name="Ahrendt S."/>
            <person name="Ng V."/>
            <person name="Barry K."/>
            <person name="Daum C."/>
            <person name="Grigoriev I.V."/>
            <person name="Hilden K.S."/>
            <person name="Makela M.R."/>
            <person name="de Vries R.P."/>
        </authorList>
    </citation>
    <scope>NUCLEOTIDE SEQUENCE [LARGE SCALE GENOMIC DNA]</scope>
    <source>
        <strain evidence="1">OM18370.1</strain>
    </source>
</reference>
<protein>
    <submittedName>
        <fullName evidence="1">Uncharacterized protein</fullName>
    </submittedName>
</protein>
<gene>
    <name evidence="1" type="ORF">BD311DRAFT_329956</name>
</gene>
<organism evidence="1">
    <name type="scientific">Dichomitus squalens</name>
    <dbReference type="NCBI Taxonomy" id="114155"/>
    <lineage>
        <taxon>Eukaryota</taxon>
        <taxon>Fungi</taxon>
        <taxon>Dikarya</taxon>
        <taxon>Basidiomycota</taxon>
        <taxon>Agaricomycotina</taxon>
        <taxon>Agaricomycetes</taxon>
        <taxon>Polyporales</taxon>
        <taxon>Polyporaceae</taxon>
        <taxon>Dichomitus</taxon>
    </lineage>
</organism>
<name>A0A4Q9MKV7_9APHY</name>
<dbReference type="EMBL" id="ML143423">
    <property type="protein sequence ID" value="TBU28240.1"/>
    <property type="molecule type" value="Genomic_DNA"/>
</dbReference>
<sequence>MCRSRSWTRGRTQKQQCRERTWRRRSCTSLGVLVSVTVHCARACVADFRRKLFRTAINYIDEDSGSRTDVDDPAVCTYRLSRLDDKDSEYAELLAAGRHQAGRRVPQARTFQVRRCHWFAVRLRYRSGLPPGGCEHSQYGPCRHRSCRPSHGRPTPVLWIPHGDGYGAQYGVSALSPNSLNVNLCPRL</sequence>
<dbReference type="AlphaFoldDB" id="A0A4Q9MKV7"/>
<evidence type="ECO:0000313" key="1">
    <source>
        <dbReference type="EMBL" id="TBU28240.1"/>
    </source>
</evidence>
<proteinExistence type="predicted"/>
<dbReference type="Proteomes" id="UP000292957">
    <property type="component" value="Unassembled WGS sequence"/>
</dbReference>